<evidence type="ECO:0000256" key="7">
    <source>
        <dbReference type="ARBA" id="ARBA00022723"/>
    </source>
</evidence>
<dbReference type="InterPro" id="IPR005760">
    <property type="entry name" value="A/G_AdeGlyc_MutY"/>
</dbReference>
<keyword evidence="11" id="KW-0411">Iron-sulfur</keyword>
<protein>
    <recommendedName>
        <fullName evidence="5 14">Adenine DNA glycosylase</fullName>
        <ecNumber evidence="4 14">3.2.2.31</ecNumber>
    </recommendedName>
</protein>
<sequence>MKFSKKIIDWYSVNKRSLPWRETKNPYYIWLSEIILQQTQVKQGLPYYEAFVANYPTIFQLAEANESEVLKLWQGLGYYSRARNLHASAKYVTNILNGVFPDNYKDLLNLKGVGDYTASAIASICFNEATAVVDGNVYRVLSRYFGIETPINSSKGTKEFKLLAQELIDKKKPAEFNQAIMEFGAIQCKPQNPDCHVCPFTKGCIAFNKNKIADFPVKLKSAKAKKKYFNFVVFISNDNKTILEKREGKGIWQNLYQFPLIETNKEINYEAFKNLVENHKLIQKQPFELSLYNEEVIIHKLSHQHLYTKFWIVSLESKITGAIPIEEITDYAVPIVIGNFLESFNF</sequence>
<organism evidence="16 17">
    <name type="scientific">Pseudalgibacter alginicilyticus</name>
    <dbReference type="NCBI Taxonomy" id="1736674"/>
    <lineage>
        <taxon>Bacteria</taxon>
        <taxon>Pseudomonadati</taxon>
        <taxon>Bacteroidota</taxon>
        <taxon>Flavobacteriia</taxon>
        <taxon>Flavobacteriales</taxon>
        <taxon>Flavobacteriaceae</taxon>
        <taxon>Pseudalgibacter</taxon>
    </lineage>
</organism>
<dbReference type="GO" id="GO:0051539">
    <property type="term" value="F:4 iron, 4 sulfur cluster binding"/>
    <property type="evidence" value="ECO:0007669"/>
    <property type="project" value="UniProtKB-UniRule"/>
</dbReference>
<comment type="similarity">
    <text evidence="3 14">Belongs to the Nth/MutY family.</text>
</comment>
<dbReference type="GO" id="GO:0006298">
    <property type="term" value="P:mismatch repair"/>
    <property type="evidence" value="ECO:0007669"/>
    <property type="project" value="TreeGrafter"/>
</dbReference>
<dbReference type="PANTHER" id="PTHR42944:SF1">
    <property type="entry name" value="ADENINE DNA GLYCOSYLASE"/>
    <property type="match status" value="1"/>
</dbReference>
<evidence type="ECO:0000313" key="16">
    <source>
        <dbReference type="EMBL" id="ALJ05782.1"/>
    </source>
</evidence>
<dbReference type="PATRIC" id="fig|1736674.3.peg.2436"/>
<dbReference type="Gene3D" id="1.10.340.30">
    <property type="entry name" value="Hypothetical protein, domain 2"/>
    <property type="match status" value="1"/>
</dbReference>
<feature type="domain" description="HhH-GPD" evidence="15">
    <location>
        <begin position="35"/>
        <end position="186"/>
    </location>
</feature>
<keyword evidence="17" id="KW-1185">Reference proteome</keyword>
<dbReference type="RefSeq" id="WP_054728389.1">
    <property type="nucleotide sequence ID" value="NZ_CP012898.1"/>
</dbReference>
<dbReference type="InterPro" id="IPR000445">
    <property type="entry name" value="HhH_motif"/>
</dbReference>
<reference evidence="16 17" key="1">
    <citation type="submission" date="2015-10" db="EMBL/GenBank/DDBJ databases">
        <authorList>
            <person name="Gilbert D.G."/>
        </authorList>
    </citation>
    <scope>NUCLEOTIDE SEQUENCE [LARGE SCALE GENOMIC DNA]</scope>
    <source>
        <strain evidence="17">HZ-22</strain>
    </source>
</reference>
<comment type="cofactor">
    <cofactor evidence="14">
        <name>[4Fe-4S] cluster</name>
        <dbReference type="ChEBI" id="CHEBI:49883"/>
    </cofactor>
    <text evidence="14">Binds 1 [4Fe-4S] cluster.</text>
</comment>
<dbReference type="STRING" id="1736674.APS56_11880"/>
<dbReference type="Pfam" id="PF14815">
    <property type="entry name" value="NUDIX_4"/>
    <property type="match status" value="1"/>
</dbReference>
<dbReference type="FunFam" id="1.10.340.30:FF:000002">
    <property type="entry name" value="Adenine DNA glycosylase"/>
    <property type="match status" value="1"/>
</dbReference>
<dbReference type="GO" id="GO:0032357">
    <property type="term" value="F:oxidized purine DNA binding"/>
    <property type="evidence" value="ECO:0007669"/>
    <property type="project" value="TreeGrafter"/>
</dbReference>
<evidence type="ECO:0000256" key="8">
    <source>
        <dbReference type="ARBA" id="ARBA00022763"/>
    </source>
</evidence>
<evidence type="ECO:0000256" key="4">
    <source>
        <dbReference type="ARBA" id="ARBA00012045"/>
    </source>
</evidence>
<evidence type="ECO:0000256" key="13">
    <source>
        <dbReference type="ARBA" id="ARBA00023295"/>
    </source>
</evidence>
<dbReference type="OrthoDB" id="9802365at2"/>
<evidence type="ECO:0000256" key="3">
    <source>
        <dbReference type="ARBA" id="ARBA00008343"/>
    </source>
</evidence>
<dbReference type="GO" id="GO:0006284">
    <property type="term" value="P:base-excision repair"/>
    <property type="evidence" value="ECO:0007669"/>
    <property type="project" value="UniProtKB-UniRule"/>
</dbReference>
<evidence type="ECO:0000256" key="9">
    <source>
        <dbReference type="ARBA" id="ARBA00022801"/>
    </source>
</evidence>
<dbReference type="InterPro" id="IPR015797">
    <property type="entry name" value="NUDIX_hydrolase-like_dom_sf"/>
</dbReference>
<dbReference type="InterPro" id="IPR011257">
    <property type="entry name" value="DNA_glycosylase"/>
</dbReference>
<evidence type="ECO:0000256" key="14">
    <source>
        <dbReference type="RuleBase" id="RU365096"/>
    </source>
</evidence>
<dbReference type="KEGG" id="ahz:APS56_11880"/>
<keyword evidence="10 14" id="KW-0408">Iron</keyword>
<evidence type="ECO:0000256" key="1">
    <source>
        <dbReference type="ARBA" id="ARBA00000843"/>
    </source>
</evidence>
<dbReference type="Proteomes" id="UP000057981">
    <property type="component" value="Chromosome"/>
</dbReference>
<evidence type="ECO:0000256" key="11">
    <source>
        <dbReference type="ARBA" id="ARBA00023014"/>
    </source>
</evidence>
<dbReference type="GO" id="GO:0034039">
    <property type="term" value="F:8-oxo-7,8-dihydroguanine DNA N-glycosylase activity"/>
    <property type="evidence" value="ECO:0007669"/>
    <property type="project" value="TreeGrafter"/>
</dbReference>
<keyword evidence="12" id="KW-0234">DNA repair</keyword>
<dbReference type="Gene3D" id="1.10.1670.10">
    <property type="entry name" value="Helix-hairpin-Helix base-excision DNA repair enzymes (C-terminal)"/>
    <property type="match status" value="1"/>
</dbReference>
<accession>A0A0N7HYN9</accession>
<dbReference type="InterPro" id="IPR029119">
    <property type="entry name" value="MutY_C"/>
</dbReference>
<evidence type="ECO:0000313" key="17">
    <source>
        <dbReference type="Proteomes" id="UP000057981"/>
    </source>
</evidence>
<name>A0A0N7HYN9_9FLAO</name>
<keyword evidence="8 14" id="KW-0227">DNA damage</keyword>
<dbReference type="AlphaFoldDB" id="A0A0N7HYN9"/>
<gene>
    <name evidence="16" type="ORF">APS56_11880</name>
</gene>
<dbReference type="EMBL" id="CP012898">
    <property type="protein sequence ID" value="ALJ05782.1"/>
    <property type="molecule type" value="Genomic_DNA"/>
</dbReference>
<dbReference type="InterPro" id="IPR044298">
    <property type="entry name" value="MIG/MutY"/>
</dbReference>
<evidence type="ECO:0000256" key="10">
    <source>
        <dbReference type="ARBA" id="ARBA00023004"/>
    </source>
</evidence>
<comment type="function">
    <text evidence="2">Adenine glycosylase active on G-A mispairs. MutY also corrects error-prone DNA synthesis past GO lesions which are due to the oxidatively damaged form of guanine: 7,8-dihydro-8-oxoguanine (8-oxo-dGTP).</text>
</comment>
<dbReference type="GO" id="GO:0035485">
    <property type="term" value="F:adenine/guanine mispair binding"/>
    <property type="evidence" value="ECO:0007669"/>
    <property type="project" value="TreeGrafter"/>
</dbReference>
<dbReference type="Gene3D" id="3.90.79.10">
    <property type="entry name" value="Nucleoside Triphosphate Pyrophosphohydrolase"/>
    <property type="match status" value="1"/>
</dbReference>
<dbReference type="GO" id="GO:0000701">
    <property type="term" value="F:purine-specific mismatch base pair DNA N-glycosylase activity"/>
    <property type="evidence" value="ECO:0007669"/>
    <property type="project" value="UniProtKB-EC"/>
</dbReference>
<dbReference type="PANTHER" id="PTHR42944">
    <property type="entry name" value="ADENINE DNA GLYCOSYLASE"/>
    <property type="match status" value="1"/>
</dbReference>
<dbReference type="SUPFAM" id="SSF48150">
    <property type="entry name" value="DNA-glycosylase"/>
    <property type="match status" value="1"/>
</dbReference>
<keyword evidence="9" id="KW-0378">Hydrolase</keyword>
<dbReference type="InterPro" id="IPR003265">
    <property type="entry name" value="HhH-GPD_domain"/>
</dbReference>
<evidence type="ECO:0000256" key="2">
    <source>
        <dbReference type="ARBA" id="ARBA00002933"/>
    </source>
</evidence>
<evidence type="ECO:0000256" key="6">
    <source>
        <dbReference type="ARBA" id="ARBA00022485"/>
    </source>
</evidence>
<dbReference type="NCBIfam" id="TIGR01084">
    <property type="entry name" value="mutY"/>
    <property type="match status" value="1"/>
</dbReference>
<dbReference type="InterPro" id="IPR023170">
    <property type="entry name" value="HhH_base_excis_C"/>
</dbReference>
<keyword evidence="6" id="KW-0004">4Fe-4S</keyword>
<dbReference type="Pfam" id="PF00730">
    <property type="entry name" value="HhH-GPD"/>
    <property type="match status" value="1"/>
</dbReference>
<dbReference type="CDD" id="cd00056">
    <property type="entry name" value="ENDO3c"/>
    <property type="match status" value="1"/>
</dbReference>
<proteinExistence type="inferred from homology"/>
<dbReference type="SUPFAM" id="SSF55811">
    <property type="entry name" value="Nudix"/>
    <property type="match status" value="1"/>
</dbReference>
<dbReference type="Pfam" id="PF00633">
    <property type="entry name" value="HHH"/>
    <property type="match status" value="1"/>
</dbReference>
<dbReference type="CDD" id="cd03431">
    <property type="entry name" value="NUDIX_DNA_Glycosylase_C-MutY"/>
    <property type="match status" value="1"/>
</dbReference>
<keyword evidence="7" id="KW-0479">Metal-binding</keyword>
<comment type="catalytic activity">
    <reaction evidence="1 14">
        <text>Hydrolyzes free adenine bases from 7,8-dihydro-8-oxoguanine:adenine mismatched double-stranded DNA, leaving an apurinic site.</text>
        <dbReference type="EC" id="3.2.2.31"/>
    </reaction>
</comment>
<keyword evidence="13 14" id="KW-0326">Glycosidase</keyword>
<dbReference type="GO" id="GO:0046872">
    <property type="term" value="F:metal ion binding"/>
    <property type="evidence" value="ECO:0007669"/>
    <property type="project" value="UniProtKB-UniRule"/>
</dbReference>
<evidence type="ECO:0000256" key="5">
    <source>
        <dbReference type="ARBA" id="ARBA00022023"/>
    </source>
</evidence>
<evidence type="ECO:0000259" key="15">
    <source>
        <dbReference type="SMART" id="SM00478"/>
    </source>
</evidence>
<evidence type="ECO:0000256" key="12">
    <source>
        <dbReference type="ARBA" id="ARBA00023204"/>
    </source>
</evidence>
<dbReference type="EC" id="3.2.2.31" evidence="4 14"/>
<dbReference type="SMART" id="SM00478">
    <property type="entry name" value="ENDO3c"/>
    <property type="match status" value="1"/>
</dbReference>